<reference evidence="3" key="2">
    <citation type="journal article" date="2023" name="Int. J. Mol. Sci.">
        <title>De Novo Assembly and Annotation of 11 Diverse Shrub Willow (Salix) Genomes Reveals Novel Gene Organization in Sex-Linked Regions.</title>
        <authorList>
            <person name="Hyden B."/>
            <person name="Feng K."/>
            <person name="Yates T.B."/>
            <person name="Jawdy S."/>
            <person name="Cereghino C."/>
            <person name="Smart L.B."/>
            <person name="Muchero W."/>
        </authorList>
    </citation>
    <scope>NUCLEOTIDE SEQUENCE [LARGE SCALE GENOMIC DNA]</scope>
    <source>
        <tissue evidence="3">Shoot tip</tissue>
    </source>
</reference>
<feature type="non-terminal residue" evidence="3">
    <location>
        <position position="1"/>
    </location>
</feature>
<name>A0A9Q0NMM7_SALVM</name>
<feature type="domain" description="DUF3741" evidence="2">
    <location>
        <begin position="114"/>
        <end position="131"/>
    </location>
</feature>
<feature type="compositionally biased region" description="Polar residues" evidence="1">
    <location>
        <begin position="326"/>
        <end position="342"/>
    </location>
</feature>
<keyword evidence="4" id="KW-1185">Reference proteome</keyword>
<evidence type="ECO:0000313" key="3">
    <source>
        <dbReference type="EMBL" id="KAJ6672551.1"/>
    </source>
</evidence>
<reference evidence="3" key="1">
    <citation type="submission" date="2022-11" db="EMBL/GenBank/DDBJ databases">
        <authorList>
            <person name="Hyden B.L."/>
            <person name="Feng K."/>
            <person name="Yates T."/>
            <person name="Jawdy S."/>
            <person name="Smart L.B."/>
            <person name="Muchero W."/>
        </authorList>
    </citation>
    <scope>NUCLEOTIDE SEQUENCE</scope>
    <source>
        <tissue evidence="3">Shoot tip</tissue>
    </source>
</reference>
<sequence length="459" mass="50841">MSHIVKHKDSPRSLQASRYANGSYGVGHKGKQNASPVDLKESLGVAKLCEASWYNNETKECPRSLYEAKDGSWDTILKDAPRFSYDGQEINHLSFKSRDTIKPTPKQSWETQKRPPSVVAKLMGLEALPDSAYNGKSQPCLIQNLHVEHDNSFSRSLNISDLNRPIQIPKSPRNSIKDPSSPWNNLSSPATLSGKTSNSIPSVYCEIEDRLKDLEFNQSGKDLRALKHILEAMQSKGLLEISKEEQTSNFVPQRVHDPKCSSPGQTPRLPSHRNRQNNHVGVPTKKTSDTLRSYESSIVIMKPAKLVEKSAIPASSVITIAGPHKTPTSGYVDSKKGSINSQTDKDQSPRNSQRDSSASSNDKKTAVKNIKSTQSSARSQQGPKEGNLHPVRSSGSVSSRFQQKRLELEKLSRPPTPPSDTGKPRRQSNRQPTEIGSPGGKHRVKYLKFPESDDQLNQI</sequence>
<feature type="compositionally biased region" description="Polar residues" evidence="1">
    <location>
        <begin position="370"/>
        <end position="382"/>
    </location>
</feature>
<dbReference type="Proteomes" id="UP001151529">
    <property type="component" value="Chromosome 12"/>
</dbReference>
<proteinExistence type="predicted"/>
<dbReference type="Pfam" id="PF14383">
    <property type="entry name" value="VARLMGL"/>
    <property type="match status" value="1"/>
</dbReference>
<dbReference type="OrthoDB" id="832764at2759"/>
<evidence type="ECO:0000256" key="1">
    <source>
        <dbReference type="SAM" id="MobiDB-lite"/>
    </source>
</evidence>
<gene>
    <name evidence="3" type="ORF">OIU85_013845</name>
</gene>
<feature type="region of interest" description="Disordered" evidence="1">
    <location>
        <begin position="247"/>
        <end position="291"/>
    </location>
</feature>
<feature type="compositionally biased region" description="Polar residues" evidence="1">
    <location>
        <begin position="349"/>
        <end position="360"/>
    </location>
</feature>
<dbReference type="InterPro" id="IPR033334">
    <property type="entry name" value="LNG1/2"/>
</dbReference>
<dbReference type="GO" id="GO:0051513">
    <property type="term" value="P:regulation of monopolar cell growth"/>
    <property type="evidence" value="ECO:0007669"/>
    <property type="project" value="InterPro"/>
</dbReference>
<dbReference type="EMBL" id="JAPFFL010000018">
    <property type="protein sequence ID" value="KAJ6672551.1"/>
    <property type="molecule type" value="Genomic_DNA"/>
</dbReference>
<accession>A0A9Q0NMM7</accession>
<dbReference type="PANTHER" id="PTHR31680:SF4">
    <property type="entry name" value="LONGIFOLIA PROTEIN"/>
    <property type="match status" value="1"/>
</dbReference>
<evidence type="ECO:0000313" key="4">
    <source>
        <dbReference type="Proteomes" id="UP001151529"/>
    </source>
</evidence>
<feature type="region of interest" description="Disordered" evidence="1">
    <location>
        <begin position="164"/>
        <end position="198"/>
    </location>
</feature>
<organism evidence="3 4">
    <name type="scientific">Salix viminalis</name>
    <name type="common">Common osier</name>
    <name type="synonym">Basket willow</name>
    <dbReference type="NCBI Taxonomy" id="40686"/>
    <lineage>
        <taxon>Eukaryota</taxon>
        <taxon>Viridiplantae</taxon>
        <taxon>Streptophyta</taxon>
        <taxon>Embryophyta</taxon>
        <taxon>Tracheophyta</taxon>
        <taxon>Spermatophyta</taxon>
        <taxon>Magnoliopsida</taxon>
        <taxon>eudicotyledons</taxon>
        <taxon>Gunneridae</taxon>
        <taxon>Pentapetalae</taxon>
        <taxon>rosids</taxon>
        <taxon>fabids</taxon>
        <taxon>Malpighiales</taxon>
        <taxon>Salicaceae</taxon>
        <taxon>Saliceae</taxon>
        <taxon>Salix</taxon>
    </lineage>
</organism>
<comment type="caution">
    <text evidence="3">The sequence shown here is derived from an EMBL/GenBank/DDBJ whole genome shotgun (WGS) entry which is preliminary data.</text>
</comment>
<feature type="region of interest" description="Disordered" evidence="1">
    <location>
        <begin position="320"/>
        <end position="459"/>
    </location>
</feature>
<evidence type="ECO:0000259" key="2">
    <source>
        <dbReference type="Pfam" id="PF14383"/>
    </source>
</evidence>
<protein>
    <submittedName>
        <fullName evidence="3">LONGIFOLIA PROTEIN</fullName>
    </submittedName>
</protein>
<dbReference type="AlphaFoldDB" id="A0A9Q0NMM7"/>
<dbReference type="InterPro" id="IPR032795">
    <property type="entry name" value="DUF3741-assoc"/>
</dbReference>
<dbReference type="PANTHER" id="PTHR31680">
    <property type="entry name" value="LONGIFOLIA PROTEIN"/>
    <property type="match status" value="1"/>
</dbReference>
<feature type="compositionally biased region" description="Polar residues" evidence="1">
    <location>
        <begin position="172"/>
        <end position="198"/>
    </location>
</feature>
<feature type="region of interest" description="Disordered" evidence="1">
    <location>
        <begin position="1"/>
        <end position="37"/>
    </location>
</feature>